<proteinExistence type="predicted"/>
<evidence type="ECO:0000313" key="2">
    <source>
        <dbReference type="EMBL" id="CAD9238439.1"/>
    </source>
</evidence>
<feature type="region of interest" description="Disordered" evidence="1">
    <location>
        <begin position="1"/>
        <end position="37"/>
    </location>
</feature>
<sequence length="421" mass="45670">MMKALGVLPPQSAESSYGNGGGSGSNSRELCRSSRAKLDPSLTANIKEVVASRTNSRGWRSANCSGDFRADAASSELLDGELERTGSQRGGGALRMRITSAAGSDGLARSKTLGMKLRKSLGANGNAGKNMSGNWLASASSSVTLGHRESSSPGLVGRVSRHASGMSDISEGEVGAPRRERAPNSEDNASSCDSLYSLDFAKFEPPSGAWASAWYSATTNELRGELEFFSRALLYLERVRAEVKEHQLRAFFAWFLPFAELYAAHLDFVDYTLLPLIKRRAGLVGSSLESEGLHVQLMLKISKLKQLEKSTGSRQMSKIARDVVRQGVAFVCMALESMSNEEGENLTLLDKHGVESDDLPMLKAEQLSQYFKETNLLLNFSDSSRALGTLNQRVVAHFSKRASQRKRSNLQQILDEEGAAC</sequence>
<evidence type="ECO:0000256" key="1">
    <source>
        <dbReference type="SAM" id="MobiDB-lite"/>
    </source>
</evidence>
<name>A0A7S1TK04_9RHOD</name>
<dbReference type="AlphaFoldDB" id="A0A7S1TK04"/>
<dbReference type="EMBL" id="HBGI01000261">
    <property type="protein sequence ID" value="CAD9238439.1"/>
    <property type="molecule type" value="Transcribed_RNA"/>
</dbReference>
<gene>
    <name evidence="2" type="ORF">EAUS1353_LOCUS168</name>
</gene>
<accession>A0A7S1TK04</accession>
<organism evidence="2">
    <name type="scientific">Erythrolobus australicus</name>
    <dbReference type="NCBI Taxonomy" id="1077150"/>
    <lineage>
        <taxon>Eukaryota</taxon>
        <taxon>Rhodophyta</taxon>
        <taxon>Bangiophyceae</taxon>
        <taxon>Porphyridiales</taxon>
        <taxon>Porphyridiaceae</taxon>
        <taxon>Erythrolobus</taxon>
    </lineage>
</organism>
<feature type="region of interest" description="Disordered" evidence="1">
    <location>
        <begin position="146"/>
        <end position="190"/>
    </location>
</feature>
<protein>
    <submittedName>
        <fullName evidence="2">Uncharacterized protein</fullName>
    </submittedName>
</protein>
<reference evidence="2" key="1">
    <citation type="submission" date="2021-01" db="EMBL/GenBank/DDBJ databases">
        <authorList>
            <person name="Corre E."/>
            <person name="Pelletier E."/>
            <person name="Niang G."/>
            <person name="Scheremetjew M."/>
            <person name="Finn R."/>
            <person name="Kale V."/>
            <person name="Holt S."/>
            <person name="Cochrane G."/>
            <person name="Meng A."/>
            <person name="Brown T."/>
            <person name="Cohen L."/>
        </authorList>
    </citation>
    <scope>NUCLEOTIDE SEQUENCE</scope>
    <source>
        <strain evidence="2">CCMP3124</strain>
    </source>
</reference>